<feature type="compositionally biased region" description="Low complexity" evidence="3">
    <location>
        <begin position="95"/>
        <end position="163"/>
    </location>
</feature>
<accession>A0ABD4HKW5</accession>
<dbReference type="RefSeq" id="WP_156248066.1">
    <property type="nucleotide sequence ID" value="NZ_CAKOCH010000003.1"/>
</dbReference>
<organism evidence="6 7">
    <name type="scientific">Enterococcus gallinarum</name>
    <dbReference type="NCBI Taxonomy" id="1353"/>
    <lineage>
        <taxon>Bacteria</taxon>
        <taxon>Bacillati</taxon>
        <taxon>Bacillota</taxon>
        <taxon>Bacilli</taxon>
        <taxon>Lactobacillales</taxon>
        <taxon>Enterococcaceae</taxon>
        <taxon>Enterococcus</taxon>
    </lineage>
</organism>
<dbReference type="Gene3D" id="4.10.80.30">
    <property type="entry name" value="DNA polymerase, domain 6"/>
    <property type="match status" value="1"/>
</dbReference>
<dbReference type="PANTHER" id="PTHR33308">
    <property type="entry name" value="PEPTIDOGLYCAN HYDROLASE FLGJ"/>
    <property type="match status" value="1"/>
</dbReference>
<evidence type="ECO:0000259" key="5">
    <source>
        <dbReference type="PROSITE" id="PS50911"/>
    </source>
</evidence>
<sequence>MKKSMLGVCVVVLGLLLTQNALGQPLHAEDQSAIESTVPSTVPTSDETVPSATENIEEPVTAPSTVPSEEIENTMENTVESTNTTASSSEMTQPDTSDSETISDSQSTESSSVSSESTADTAMDTSESSSSKPSTSKPVGTESTTQSTTSTSNSSQEKQSTSISKEEPTDSKPQPVTNTNETKNSTKPVSSTDSTKIASSVNQPVITNNRLLESQVSEILSSVNGASLDQSFKVSEVAESDLKGFELPLLNSFEDKTKGILVYEGIKSIGQYKLDVERKEESQTALQTTEDLINTLVDNLFGKPLKKIQKQLVQIDEKQAGDLLYKNDQLLGLYLGADYYLKVAEPTAKQLEEKPELAKHKVSTIERFQEDDTFAKTVKVQRLKDCKLTEYGQKVEASYPASMDFSQNTQTQTFIHSIAQSAQKLGLEYDVFASVMIAQAILESGSGTSLLSTAPNYNLFGVKGSYQGASVSFATQEDRGNGELYTIQAAFRKYPSYTESLGDYISLIRGGIQGNKTYYQSVWRSQAKNYLRAADSLTGTYATDTTYNRKISSLIAAYHLTQYDVPESKERPGSTSAVLQGKEDIPEQYQKAMTFPDYDGKNYNSSGSYPIGQCTWYAYNRVAQLGKHVDDFMGNGGEWGDTAKRLGYRTSQEPQAGWLISFSPGTAGSSPVYGHVAFVEAVTSDGILISEGNVLGGTIISYRVITNSLARSELVTYVEPK</sequence>
<feature type="compositionally biased region" description="Polar residues" evidence="3">
    <location>
        <begin position="33"/>
        <end position="54"/>
    </location>
</feature>
<dbReference type="InterPro" id="IPR051056">
    <property type="entry name" value="Glycosyl_Hydrolase_73"/>
</dbReference>
<dbReference type="SMART" id="SM00047">
    <property type="entry name" value="LYZ2"/>
    <property type="match status" value="1"/>
</dbReference>
<evidence type="ECO:0000256" key="2">
    <source>
        <dbReference type="ARBA" id="ARBA00022801"/>
    </source>
</evidence>
<reference evidence="6 7" key="1">
    <citation type="submission" date="2020-06" db="EMBL/GenBank/DDBJ databases">
        <title>Crossreactivity between MHC class I-restricted antigens from cancer cells and an enterococcal bacteriophage.</title>
        <authorList>
            <person name="Fluckiger A."/>
            <person name="Daillere R."/>
            <person name="Sassi M."/>
            <person name="Cattoir V."/>
            <person name="Kroemer G."/>
            <person name="Zitvogel L."/>
        </authorList>
    </citation>
    <scope>NUCLEOTIDE SEQUENCE [LARGE SCALE GENOMIC DNA]</scope>
    <source>
        <strain evidence="6 7">EG4</strain>
    </source>
</reference>
<evidence type="ECO:0000313" key="6">
    <source>
        <dbReference type="EMBL" id="MBA0971826.1"/>
    </source>
</evidence>
<dbReference type="GO" id="GO:0016787">
    <property type="term" value="F:hydrolase activity"/>
    <property type="evidence" value="ECO:0007669"/>
    <property type="project" value="UniProtKB-KW"/>
</dbReference>
<feature type="compositionally biased region" description="Polar residues" evidence="3">
    <location>
        <begin position="171"/>
        <end position="201"/>
    </location>
</feature>
<protein>
    <submittedName>
        <fullName evidence="6">Glucosaminidase domain-containing protein</fullName>
    </submittedName>
</protein>
<feature type="compositionally biased region" description="Polar residues" evidence="3">
    <location>
        <begin position="74"/>
        <end position="94"/>
    </location>
</feature>
<dbReference type="EMBL" id="JABXJK010000013">
    <property type="protein sequence ID" value="MBA0971826.1"/>
    <property type="molecule type" value="Genomic_DNA"/>
</dbReference>
<feature type="domain" description="Peptidase C51" evidence="5">
    <location>
        <begin position="589"/>
        <end position="719"/>
    </location>
</feature>
<dbReference type="InterPro" id="IPR002901">
    <property type="entry name" value="MGlyc_endo_b_GlcNAc-like_dom"/>
</dbReference>
<evidence type="ECO:0000313" key="7">
    <source>
        <dbReference type="Proteomes" id="UP000571857"/>
    </source>
</evidence>
<dbReference type="Gene3D" id="1.10.530.10">
    <property type="match status" value="1"/>
</dbReference>
<comment type="caution">
    <text evidence="6">The sequence shown here is derived from an EMBL/GenBank/DDBJ whole genome shotgun (WGS) entry which is preliminary data.</text>
</comment>
<dbReference type="PROSITE" id="PS50911">
    <property type="entry name" value="CHAP"/>
    <property type="match status" value="1"/>
</dbReference>
<keyword evidence="2" id="KW-0378">Hydrolase</keyword>
<dbReference type="PANTHER" id="PTHR33308:SF9">
    <property type="entry name" value="PEPTIDOGLYCAN HYDROLASE FLGJ"/>
    <property type="match status" value="1"/>
</dbReference>
<evidence type="ECO:0000256" key="1">
    <source>
        <dbReference type="ARBA" id="ARBA00010266"/>
    </source>
</evidence>
<dbReference type="Pfam" id="PF05257">
    <property type="entry name" value="CHAP"/>
    <property type="match status" value="1"/>
</dbReference>
<dbReference type="Pfam" id="PF01832">
    <property type="entry name" value="Glucosaminidase"/>
    <property type="match status" value="1"/>
</dbReference>
<dbReference type="AlphaFoldDB" id="A0ABD4HKW5"/>
<feature type="region of interest" description="Disordered" evidence="3">
    <location>
        <begin position="32"/>
        <end position="201"/>
    </location>
</feature>
<evidence type="ECO:0000256" key="4">
    <source>
        <dbReference type="SAM" id="SignalP"/>
    </source>
</evidence>
<dbReference type="Proteomes" id="UP000571857">
    <property type="component" value="Unassembled WGS sequence"/>
</dbReference>
<dbReference type="InterPro" id="IPR038765">
    <property type="entry name" value="Papain-like_cys_pep_sf"/>
</dbReference>
<evidence type="ECO:0000256" key="3">
    <source>
        <dbReference type="SAM" id="MobiDB-lite"/>
    </source>
</evidence>
<name>A0ABD4HKW5_ENTGA</name>
<dbReference type="SUPFAM" id="SSF54001">
    <property type="entry name" value="Cysteine proteinases"/>
    <property type="match status" value="1"/>
</dbReference>
<dbReference type="Gene3D" id="3.90.1720.10">
    <property type="entry name" value="endopeptidase domain like (from Nostoc punctiforme)"/>
    <property type="match status" value="1"/>
</dbReference>
<feature type="signal peptide" evidence="4">
    <location>
        <begin position="1"/>
        <end position="23"/>
    </location>
</feature>
<proteinExistence type="inferred from homology"/>
<keyword evidence="4" id="KW-0732">Signal</keyword>
<feature type="chain" id="PRO_5044787974" evidence="4">
    <location>
        <begin position="24"/>
        <end position="721"/>
    </location>
</feature>
<comment type="similarity">
    <text evidence="1">Belongs to the glycosyl hydrolase 73 family.</text>
</comment>
<dbReference type="InterPro" id="IPR007921">
    <property type="entry name" value="CHAP_dom"/>
</dbReference>
<gene>
    <name evidence="6" type="ORF">HWH42_04325</name>
</gene>